<dbReference type="PANTHER" id="PTHR32285">
    <property type="entry name" value="PROTEIN TRICHOME BIREFRINGENCE-LIKE 9-RELATED"/>
    <property type="match status" value="1"/>
</dbReference>
<evidence type="ECO:0000259" key="2">
    <source>
        <dbReference type="Pfam" id="PF14416"/>
    </source>
</evidence>
<evidence type="ECO:0000256" key="1">
    <source>
        <dbReference type="SAM" id="Phobius"/>
    </source>
</evidence>
<sequence length="261" mass="30845">MVLTTWEILLKFHHLTGLFLVAFLAAVLYLTHDINYWNVVKKQVTVGEEQTAHSDSSPAGCDFFAGRWVYDNISYPLYKGRECSFMEDGFACEKYGRKDLKYQHWRWQPHNCDLPSRIVRVQAIEKHARHWNDADILVFDTYVWWLQTKLTILWGSFGSPDAIYKTVEMKMRRYEMGLSTWSEWLEMNINRTKTKLFFMSVSPYIFRGDISRHCYNRSEPVFQEGYWSVANKSQMSIAESTMKKLERRGVKVEISEDNTNV</sequence>
<organism evidence="3">
    <name type="scientific">Sesamum angustifolium</name>
    <dbReference type="NCBI Taxonomy" id="2727405"/>
    <lineage>
        <taxon>Eukaryota</taxon>
        <taxon>Viridiplantae</taxon>
        <taxon>Streptophyta</taxon>
        <taxon>Embryophyta</taxon>
        <taxon>Tracheophyta</taxon>
        <taxon>Spermatophyta</taxon>
        <taxon>Magnoliopsida</taxon>
        <taxon>eudicotyledons</taxon>
        <taxon>Gunneridae</taxon>
        <taxon>Pentapetalae</taxon>
        <taxon>asterids</taxon>
        <taxon>lamiids</taxon>
        <taxon>Lamiales</taxon>
        <taxon>Pedaliaceae</taxon>
        <taxon>Sesamum</taxon>
    </lineage>
</organism>
<reference evidence="3" key="2">
    <citation type="journal article" date="2024" name="Plant">
        <title>Genomic evolution and insights into agronomic trait innovations of Sesamum species.</title>
        <authorList>
            <person name="Miao H."/>
            <person name="Wang L."/>
            <person name="Qu L."/>
            <person name="Liu H."/>
            <person name="Sun Y."/>
            <person name="Le M."/>
            <person name="Wang Q."/>
            <person name="Wei S."/>
            <person name="Zheng Y."/>
            <person name="Lin W."/>
            <person name="Duan Y."/>
            <person name="Cao H."/>
            <person name="Xiong S."/>
            <person name="Wang X."/>
            <person name="Wei L."/>
            <person name="Li C."/>
            <person name="Ma Q."/>
            <person name="Ju M."/>
            <person name="Zhao R."/>
            <person name="Li G."/>
            <person name="Mu C."/>
            <person name="Tian Q."/>
            <person name="Mei H."/>
            <person name="Zhang T."/>
            <person name="Gao T."/>
            <person name="Zhang H."/>
        </authorList>
    </citation>
    <scope>NUCLEOTIDE SEQUENCE</scope>
    <source>
        <strain evidence="3">G01</strain>
    </source>
</reference>
<evidence type="ECO:0000313" key="3">
    <source>
        <dbReference type="EMBL" id="KAL0338142.1"/>
    </source>
</evidence>
<dbReference type="Pfam" id="PF14416">
    <property type="entry name" value="PMR5N"/>
    <property type="match status" value="1"/>
</dbReference>
<keyword evidence="1" id="KW-0472">Membrane</keyword>
<comment type="caution">
    <text evidence="3">The sequence shown here is derived from an EMBL/GenBank/DDBJ whole genome shotgun (WGS) entry which is preliminary data.</text>
</comment>
<keyword evidence="1" id="KW-1133">Transmembrane helix</keyword>
<dbReference type="EMBL" id="JACGWK010000008">
    <property type="protein sequence ID" value="KAL0338142.1"/>
    <property type="molecule type" value="Genomic_DNA"/>
</dbReference>
<dbReference type="GO" id="GO:0016020">
    <property type="term" value="C:membrane"/>
    <property type="evidence" value="ECO:0007669"/>
    <property type="project" value="UniProtKB-SubCell"/>
</dbReference>
<reference evidence="3" key="1">
    <citation type="submission" date="2020-06" db="EMBL/GenBank/DDBJ databases">
        <authorList>
            <person name="Li T."/>
            <person name="Hu X."/>
            <person name="Zhang T."/>
            <person name="Song X."/>
            <person name="Zhang H."/>
            <person name="Dai N."/>
            <person name="Sheng W."/>
            <person name="Hou X."/>
            <person name="Wei L."/>
        </authorList>
    </citation>
    <scope>NUCLEOTIDE SEQUENCE</scope>
    <source>
        <strain evidence="3">G01</strain>
        <tissue evidence="3">Leaf</tissue>
    </source>
</reference>
<dbReference type="InterPro" id="IPR025846">
    <property type="entry name" value="TBL_N"/>
</dbReference>
<feature type="domain" description="Trichome birefringence-like N-terminal" evidence="2">
    <location>
        <begin position="60"/>
        <end position="113"/>
    </location>
</feature>
<dbReference type="GO" id="GO:0005794">
    <property type="term" value="C:Golgi apparatus"/>
    <property type="evidence" value="ECO:0007669"/>
    <property type="project" value="TreeGrafter"/>
</dbReference>
<dbReference type="AlphaFoldDB" id="A0AAW2N5N1"/>
<dbReference type="InterPro" id="IPR029962">
    <property type="entry name" value="TBL"/>
</dbReference>
<dbReference type="GO" id="GO:0016413">
    <property type="term" value="F:O-acetyltransferase activity"/>
    <property type="evidence" value="ECO:0007669"/>
    <property type="project" value="InterPro"/>
</dbReference>
<proteinExistence type="predicted"/>
<name>A0AAW2N5N1_9LAMI</name>
<accession>A0AAW2N5N1</accession>
<dbReference type="PANTHER" id="PTHR32285:SF239">
    <property type="entry name" value="PROTEIN TRICHOME BIREFRINGENCE-LIKE 34"/>
    <property type="match status" value="1"/>
</dbReference>
<keyword evidence="1" id="KW-0812">Transmembrane</keyword>
<feature type="transmembrane region" description="Helical" evidence="1">
    <location>
        <begin position="12"/>
        <end position="31"/>
    </location>
</feature>
<gene>
    <name evidence="3" type="ORF">Sangu_1336300</name>
</gene>
<protein>
    <submittedName>
        <fullName evidence="3">Protein trichome birefringence-like 34</fullName>
    </submittedName>
</protein>